<dbReference type="GO" id="GO:0022627">
    <property type="term" value="C:cytosolic small ribosomal subunit"/>
    <property type="evidence" value="ECO:0007669"/>
    <property type="project" value="TreeGrafter"/>
</dbReference>
<name>A0A1N7NK45_9GAMM</name>
<sequence length="130" mass="14639">MAVTQYYGTGRRKTSTARVFLRPGTGSIVVNKRPLDEYFGRETARMVVRQPLELTESLEKFDVIINVQGGGGNGQAGAIRHGITRALMQYDETLRPSLRAAGYVTRDAREVERKKVGLRKARKKPQFSKR</sequence>
<keyword evidence="3 5" id="KW-0687">Ribonucleoprotein</keyword>
<gene>
    <name evidence="5" type="primary">rpsI</name>
    <name evidence="7" type="ORF">SAMN05421686_10768</name>
</gene>
<dbReference type="GO" id="GO:0003723">
    <property type="term" value="F:RNA binding"/>
    <property type="evidence" value="ECO:0007669"/>
    <property type="project" value="TreeGrafter"/>
</dbReference>
<dbReference type="SUPFAM" id="SSF54211">
    <property type="entry name" value="Ribosomal protein S5 domain 2-like"/>
    <property type="match status" value="1"/>
</dbReference>
<accession>A0A1N7NK45</accession>
<comment type="similarity">
    <text evidence="1 5 6">Belongs to the universal ribosomal protein uS9 family.</text>
</comment>
<proteinExistence type="inferred from homology"/>
<dbReference type="FunFam" id="3.30.230.10:FF:000001">
    <property type="entry name" value="30S ribosomal protein S9"/>
    <property type="match status" value="1"/>
</dbReference>
<evidence type="ECO:0000256" key="2">
    <source>
        <dbReference type="ARBA" id="ARBA00022980"/>
    </source>
</evidence>
<dbReference type="GO" id="GO:0006412">
    <property type="term" value="P:translation"/>
    <property type="evidence" value="ECO:0007669"/>
    <property type="project" value="UniProtKB-UniRule"/>
</dbReference>
<dbReference type="Gene3D" id="3.30.230.10">
    <property type="match status" value="1"/>
</dbReference>
<dbReference type="PROSITE" id="PS00360">
    <property type="entry name" value="RIBOSOMAL_S9"/>
    <property type="match status" value="1"/>
</dbReference>
<dbReference type="Pfam" id="PF00380">
    <property type="entry name" value="Ribosomal_S9"/>
    <property type="match status" value="1"/>
</dbReference>
<keyword evidence="8" id="KW-1185">Reference proteome</keyword>
<dbReference type="InterPro" id="IPR014721">
    <property type="entry name" value="Ribsml_uS5_D2-typ_fold_subgr"/>
</dbReference>
<organism evidence="7 8">
    <name type="scientific">Thalassolituus maritimus</name>
    <dbReference type="NCBI Taxonomy" id="484498"/>
    <lineage>
        <taxon>Bacteria</taxon>
        <taxon>Pseudomonadati</taxon>
        <taxon>Pseudomonadota</taxon>
        <taxon>Gammaproteobacteria</taxon>
        <taxon>Oceanospirillales</taxon>
        <taxon>Oceanospirillaceae</taxon>
        <taxon>Thalassolituus</taxon>
    </lineage>
</organism>
<evidence type="ECO:0000256" key="4">
    <source>
        <dbReference type="ARBA" id="ARBA00035259"/>
    </source>
</evidence>
<evidence type="ECO:0000256" key="6">
    <source>
        <dbReference type="RuleBase" id="RU003815"/>
    </source>
</evidence>
<dbReference type="PANTHER" id="PTHR21569">
    <property type="entry name" value="RIBOSOMAL PROTEIN S9"/>
    <property type="match status" value="1"/>
</dbReference>
<dbReference type="InterPro" id="IPR000754">
    <property type="entry name" value="Ribosomal_uS9"/>
</dbReference>
<protein>
    <recommendedName>
        <fullName evidence="4 5">Small ribosomal subunit protein uS9</fullName>
    </recommendedName>
</protein>
<dbReference type="OrthoDB" id="9803965at2"/>
<dbReference type="RefSeq" id="WP_068443028.1">
    <property type="nucleotide sequence ID" value="NZ_CAJWBH010000007.1"/>
</dbReference>
<dbReference type="PANTHER" id="PTHR21569:SF1">
    <property type="entry name" value="SMALL RIBOSOMAL SUBUNIT PROTEIN US9M"/>
    <property type="match status" value="1"/>
</dbReference>
<evidence type="ECO:0000256" key="3">
    <source>
        <dbReference type="ARBA" id="ARBA00023274"/>
    </source>
</evidence>
<evidence type="ECO:0000313" key="8">
    <source>
        <dbReference type="Proteomes" id="UP000185639"/>
    </source>
</evidence>
<dbReference type="GO" id="GO:0003735">
    <property type="term" value="F:structural constituent of ribosome"/>
    <property type="evidence" value="ECO:0007669"/>
    <property type="project" value="InterPro"/>
</dbReference>
<evidence type="ECO:0000313" key="7">
    <source>
        <dbReference type="EMBL" id="SIS98588.1"/>
    </source>
</evidence>
<dbReference type="AlphaFoldDB" id="A0A1N7NK45"/>
<dbReference type="Proteomes" id="UP000185639">
    <property type="component" value="Unassembled WGS sequence"/>
</dbReference>
<dbReference type="EMBL" id="FTOH01000007">
    <property type="protein sequence ID" value="SIS98588.1"/>
    <property type="molecule type" value="Genomic_DNA"/>
</dbReference>
<evidence type="ECO:0000256" key="5">
    <source>
        <dbReference type="HAMAP-Rule" id="MF_00532"/>
    </source>
</evidence>
<dbReference type="NCBIfam" id="NF001099">
    <property type="entry name" value="PRK00132.1"/>
    <property type="match status" value="1"/>
</dbReference>
<evidence type="ECO:0000256" key="1">
    <source>
        <dbReference type="ARBA" id="ARBA00005251"/>
    </source>
</evidence>
<dbReference type="InterPro" id="IPR023035">
    <property type="entry name" value="Ribosomal_uS9_bac/plastid"/>
</dbReference>
<dbReference type="HAMAP" id="MF_00532_B">
    <property type="entry name" value="Ribosomal_uS9_B"/>
    <property type="match status" value="1"/>
</dbReference>
<dbReference type="InterPro" id="IPR020568">
    <property type="entry name" value="Ribosomal_Su5_D2-typ_SF"/>
</dbReference>
<keyword evidence="2 5" id="KW-0689">Ribosomal protein</keyword>
<dbReference type="InterPro" id="IPR020574">
    <property type="entry name" value="Ribosomal_uS9_CS"/>
</dbReference>
<dbReference type="STRING" id="484498.SAMN05421686_10768"/>
<reference evidence="8" key="1">
    <citation type="submission" date="2017-01" db="EMBL/GenBank/DDBJ databases">
        <authorList>
            <person name="Varghese N."/>
            <person name="Submissions S."/>
        </authorList>
    </citation>
    <scope>NUCLEOTIDE SEQUENCE [LARGE SCALE GENOMIC DNA]</scope>
    <source>
        <strain evidence="8">DSM 24913</strain>
    </source>
</reference>